<dbReference type="SMART" id="SM00345">
    <property type="entry name" value="HTH_GNTR"/>
    <property type="match status" value="1"/>
</dbReference>
<dbReference type="SMART" id="SM00895">
    <property type="entry name" value="FCD"/>
    <property type="match status" value="1"/>
</dbReference>
<organism evidence="5 6">
    <name type="scientific">Nocardia aurantia</name>
    <dbReference type="NCBI Taxonomy" id="2585199"/>
    <lineage>
        <taxon>Bacteria</taxon>
        <taxon>Bacillati</taxon>
        <taxon>Actinomycetota</taxon>
        <taxon>Actinomycetes</taxon>
        <taxon>Mycobacteriales</taxon>
        <taxon>Nocardiaceae</taxon>
        <taxon>Nocardia</taxon>
    </lineage>
</organism>
<keyword evidence="1" id="KW-0805">Transcription regulation</keyword>
<dbReference type="GO" id="GO:0003677">
    <property type="term" value="F:DNA binding"/>
    <property type="evidence" value="ECO:0007669"/>
    <property type="project" value="UniProtKB-KW"/>
</dbReference>
<name>A0A7K0E3F8_9NOCA</name>
<proteinExistence type="predicted"/>
<keyword evidence="2" id="KW-0238">DNA-binding</keyword>
<evidence type="ECO:0000259" key="4">
    <source>
        <dbReference type="PROSITE" id="PS50949"/>
    </source>
</evidence>
<evidence type="ECO:0000256" key="2">
    <source>
        <dbReference type="ARBA" id="ARBA00023125"/>
    </source>
</evidence>
<keyword evidence="3" id="KW-0804">Transcription</keyword>
<keyword evidence="6" id="KW-1185">Reference proteome</keyword>
<reference evidence="5 6" key="1">
    <citation type="submission" date="2019-10" db="EMBL/GenBank/DDBJ databases">
        <title>Nocardia macrotermitis sp. nov. and Nocardia aurantia sp. nov., isolated from the gut of fungus growing-termite Macrotermes natalensis.</title>
        <authorList>
            <person name="Benndorf R."/>
            <person name="Schwitalla J."/>
            <person name="Martin K."/>
            <person name="De Beer W."/>
            <person name="Kaster A.-K."/>
            <person name="Vollmers J."/>
            <person name="Poulsen M."/>
            <person name="Beemelmanns C."/>
        </authorList>
    </citation>
    <scope>NUCLEOTIDE SEQUENCE [LARGE SCALE GENOMIC DNA]</scope>
    <source>
        <strain evidence="5 6">RB56</strain>
    </source>
</reference>
<dbReference type="SUPFAM" id="SSF48008">
    <property type="entry name" value="GntR ligand-binding domain-like"/>
    <property type="match status" value="1"/>
</dbReference>
<dbReference type="InterPro" id="IPR036390">
    <property type="entry name" value="WH_DNA-bd_sf"/>
</dbReference>
<accession>A0A7K0E3F8</accession>
<dbReference type="InterPro" id="IPR036388">
    <property type="entry name" value="WH-like_DNA-bd_sf"/>
</dbReference>
<dbReference type="PANTHER" id="PTHR43537">
    <property type="entry name" value="TRANSCRIPTIONAL REGULATOR, GNTR FAMILY"/>
    <property type="match status" value="1"/>
</dbReference>
<dbReference type="Gene3D" id="1.10.10.10">
    <property type="entry name" value="Winged helix-like DNA-binding domain superfamily/Winged helix DNA-binding domain"/>
    <property type="match status" value="1"/>
</dbReference>
<dbReference type="PANTHER" id="PTHR43537:SF5">
    <property type="entry name" value="UXU OPERON TRANSCRIPTIONAL REGULATOR"/>
    <property type="match status" value="1"/>
</dbReference>
<comment type="caution">
    <text evidence="5">The sequence shown here is derived from an EMBL/GenBank/DDBJ whole genome shotgun (WGS) entry which is preliminary data.</text>
</comment>
<dbReference type="RefSeq" id="WP_319944101.1">
    <property type="nucleotide sequence ID" value="NZ_WEGI01000027.1"/>
</dbReference>
<dbReference type="SUPFAM" id="SSF46785">
    <property type="entry name" value="Winged helix' DNA-binding domain"/>
    <property type="match status" value="1"/>
</dbReference>
<dbReference type="InterPro" id="IPR008920">
    <property type="entry name" value="TF_FadR/GntR_C"/>
</dbReference>
<dbReference type="Pfam" id="PF00392">
    <property type="entry name" value="GntR"/>
    <property type="match status" value="1"/>
</dbReference>
<dbReference type="InterPro" id="IPR000524">
    <property type="entry name" value="Tscrpt_reg_HTH_GntR"/>
</dbReference>
<sequence>MTAQSGAGGIGRPLREFVRDRIRDRISDGTYAPGTRLVERDLADDFGVSRLPVREALRMLDTEGFVEMLATRGVIVRQLSRADVEELFDVREALETLAFRKAAQRATKADIKRLEALVRRADRAVERADRATVYACNVAFHDMVPEIARNKVLASMLEPIEGRLHYINLQNDEPEVLWAEHRIMVEALISGDADLSRQLSCEHIEVNRARVLTHLFGAPRSRPVAGDRP</sequence>
<gene>
    <name evidence="5" type="primary">rspR_5</name>
    <name evidence="5" type="ORF">NRB56_75640</name>
</gene>
<dbReference type="Gene3D" id="1.20.120.530">
    <property type="entry name" value="GntR ligand-binding domain-like"/>
    <property type="match status" value="1"/>
</dbReference>
<feature type="domain" description="HTH gntR-type" evidence="4">
    <location>
        <begin position="12"/>
        <end position="79"/>
    </location>
</feature>
<protein>
    <submittedName>
        <fullName evidence="5">HTH-type transcriptional repressor RspR</fullName>
    </submittedName>
</protein>
<dbReference type="EMBL" id="WEGI01000027">
    <property type="protein sequence ID" value="MQY31952.1"/>
    <property type="molecule type" value="Genomic_DNA"/>
</dbReference>
<dbReference type="InterPro" id="IPR011711">
    <property type="entry name" value="GntR_C"/>
</dbReference>
<evidence type="ECO:0000256" key="3">
    <source>
        <dbReference type="ARBA" id="ARBA00023163"/>
    </source>
</evidence>
<evidence type="ECO:0000313" key="6">
    <source>
        <dbReference type="Proteomes" id="UP000431401"/>
    </source>
</evidence>
<evidence type="ECO:0000313" key="5">
    <source>
        <dbReference type="EMBL" id="MQY31952.1"/>
    </source>
</evidence>
<dbReference type="GO" id="GO:0003700">
    <property type="term" value="F:DNA-binding transcription factor activity"/>
    <property type="evidence" value="ECO:0007669"/>
    <property type="project" value="InterPro"/>
</dbReference>
<dbReference type="PRINTS" id="PR00035">
    <property type="entry name" value="HTHGNTR"/>
</dbReference>
<dbReference type="Proteomes" id="UP000431401">
    <property type="component" value="Unassembled WGS sequence"/>
</dbReference>
<dbReference type="Pfam" id="PF07729">
    <property type="entry name" value="FCD"/>
    <property type="match status" value="1"/>
</dbReference>
<evidence type="ECO:0000256" key="1">
    <source>
        <dbReference type="ARBA" id="ARBA00023015"/>
    </source>
</evidence>
<dbReference type="CDD" id="cd07377">
    <property type="entry name" value="WHTH_GntR"/>
    <property type="match status" value="1"/>
</dbReference>
<dbReference type="AlphaFoldDB" id="A0A7K0E3F8"/>
<dbReference type="PROSITE" id="PS50949">
    <property type="entry name" value="HTH_GNTR"/>
    <property type="match status" value="1"/>
</dbReference>